<accession>A0ABQ6KU21</accession>
<dbReference type="SUPFAM" id="SSF51905">
    <property type="entry name" value="FAD/NAD(P)-binding domain"/>
    <property type="match status" value="1"/>
</dbReference>
<dbReference type="InterPro" id="IPR036188">
    <property type="entry name" value="FAD/NAD-bd_sf"/>
</dbReference>
<evidence type="ECO:0000313" key="6">
    <source>
        <dbReference type="EMBL" id="GMG45918.1"/>
    </source>
</evidence>
<keyword evidence="7" id="KW-1185">Reference proteome</keyword>
<evidence type="ECO:0000256" key="5">
    <source>
        <dbReference type="ARBA" id="ARBA00023033"/>
    </source>
</evidence>
<comment type="similarity">
    <text evidence="1">Belongs to the flavin-dependent halogenase family.</text>
</comment>
<sequence>MSIPNRCTVLVVGGGPAGSYAAAALAREGVDTVLLEADVFPRYHIGESMLPSIRHFLRFIDLDSKFDSYGFVNKLMFKHAGENGAQVFDGVKVNSIEFEQIDGLTVDPSLSELGRPVSATWSCKATGEKGSITFEYLIDATGRAGLVSTKYMKNRRYNQGLKNVASWGYWSNAGSYGVGTPREGDPYFEAIEGMYTVKPVRETGATTKDLYLNTIKNTPGVWQLLDKAELQSDLKSASDWSYNASSYASPYLRIVGDAGCFIDPFFSSGVHLALASGLSAALTIRAAQRGDCDEQAAVSWHSKKVAEGYTRFLLVVMSALKQISDREKPVLTDFDEDSFNRAFDFFRPSTADVDKNLTQAEIAQTIEFCVQAFQTASTDEQDAVMTKVAAINSQNGTEGALRELHASLSADERRTLTTIQARQIIRSEDQMNIDNFTIDVIDGMVPRLERSSLGLARFVPKAQTSREDGLRATLGLPEKQKSIFSY</sequence>
<dbReference type="PRINTS" id="PR00420">
    <property type="entry name" value="RNGMNOXGNASE"/>
</dbReference>
<evidence type="ECO:0000313" key="7">
    <source>
        <dbReference type="Proteomes" id="UP001165189"/>
    </source>
</evidence>
<evidence type="ECO:0000256" key="1">
    <source>
        <dbReference type="ARBA" id="ARBA00005706"/>
    </source>
</evidence>
<evidence type="ECO:0000256" key="3">
    <source>
        <dbReference type="ARBA" id="ARBA00022827"/>
    </source>
</evidence>
<dbReference type="InterPro" id="IPR050816">
    <property type="entry name" value="Flavin-dep_Halogenase_NPB"/>
</dbReference>
<keyword evidence="4" id="KW-0560">Oxidoreductase</keyword>
<dbReference type="PANTHER" id="PTHR43747">
    <property type="entry name" value="FAD-BINDING PROTEIN"/>
    <property type="match status" value="1"/>
</dbReference>
<dbReference type="InterPro" id="IPR006905">
    <property type="entry name" value="Flavin_halogenase"/>
</dbReference>
<dbReference type="PANTHER" id="PTHR43747:SF5">
    <property type="entry name" value="FAD-BINDING DOMAIN-CONTAINING PROTEIN"/>
    <property type="match status" value="1"/>
</dbReference>
<dbReference type="Gene3D" id="3.50.50.60">
    <property type="entry name" value="FAD/NAD(P)-binding domain"/>
    <property type="match status" value="1"/>
</dbReference>
<evidence type="ECO:0000256" key="4">
    <source>
        <dbReference type="ARBA" id="ARBA00023002"/>
    </source>
</evidence>
<keyword evidence="3" id="KW-0274">FAD</keyword>
<protein>
    <submittedName>
        <fullName evidence="6">Unnamed protein product</fullName>
    </submittedName>
</protein>
<reference evidence="6" key="1">
    <citation type="submission" date="2023-04" db="EMBL/GenBank/DDBJ databases">
        <title>Aspergillus oryzae var. brunneus NBRC 4377.</title>
        <authorList>
            <person name="Ichikawa N."/>
            <person name="Sato H."/>
            <person name="Tonouchi N."/>
        </authorList>
    </citation>
    <scope>NUCLEOTIDE SEQUENCE</scope>
    <source>
        <strain evidence="6">NBRC 4377</strain>
    </source>
</reference>
<comment type="caution">
    <text evidence="6">The sequence shown here is derived from an EMBL/GenBank/DDBJ whole genome shotgun (WGS) entry which is preliminary data.</text>
</comment>
<dbReference type="EMBL" id="BSYB01000017">
    <property type="protein sequence ID" value="GMG45918.1"/>
    <property type="molecule type" value="Genomic_DNA"/>
</dbReference>
<dbReference type="Pfam" id="PF04820">
    <property type="entry name" value="Trp_halogenase"/>
    <property type="match status" value="1"/>
</dbReference>
<proteinExistence type="inferred from homology"/>
<gene>
    <name evidence="6" type="ORF">Aory05_000478000</name>
</gene>
<keyword evidence="2" id="KW-0285">Flavoprotein</keyword>
<name>A0ABQ6KU21_ASPOZ</name>
<dbReference type="Proteomes" id="UP001165189">
    <property type="component" value="Unassembled WGS sequence"/>
</dbReference>
<organism evidence="6 7">
    <name type="scientific">Aspergillus oryzae var. brunneus</name>
    <dbReference type="NCBI Taxonomy" id="332754"/>
    <lineage>
        <taxon>Eukaryota</taxon>
        <taxon>Fungi</taxon>
        <taxon>Dikarya</taxon>
        <taxon>Ascomycota</taxon>
        <taxon>Pezizomycotina</taxon>
        <taxon>Eurotiomycetes</taxon>
        <taxon>Eurotiomycetidae</taxon>
        <taxon>Eurotiales</taxon>
        <taxon>Aspergillaceae</taxon>
        <taxon>Aspergillus</taxon>
        <taxon>Aspergillus subgen. Circumdati</taxon>
    </lineage>
</organism>
<keyword evidence="5" id="KW-0503">Monooxygenase</keyword>
<evidence type="ECO:0000256" key="2">
    <source>
        <dbReference type="ARBA" id="ARBA00022630"/>
    </source>
</evidence>